<dbReference type="Gene3D" id="1.10.10.10">
    <property type="entry name" value="Winged helix-like DNA-binding domain superfamily/Winged helix DNA-binding domain"/>
    <property type="match status" value="1"/>
</dbReference>
<dbReference type="Pfam" id="PF01047">
    <property type="entry name" value="MarR"/>
    <property type="match status" value="1"/>
</dbReference>
<sequence length="161" mass="18812">MTKIQKQITPIGSLFALLTKKYISVYSDKLSSLPIDRYYYAFWVISENDGEITSKRLAEILHTDKVLVVRILKHLTDNKFIERIQHPNDKRSFLLHVTETGKKYVSAVEKAIKETDQEFIAYVNPENKEVFLSELTSLSNKVEPINCERILLDYKNLKKFK</sequence>
<name>A0A4Q4KSS8_9FLAO</name>
<comment type="caution">
    <text evidence="2">The sequence shown here is derived from an EMBL/GenBank/DDBJ whole genome shotgun (WGS) entry which is preliminary data.</text>
</comment>
<dbReference type="InterPro" id="IPR036388">
    <property type="entry name" value="WH-like_DNA-bd_sf"/>
</dbReference>
<proteinExistence type="predicted"/>
<organism evidence="2 3">
    <name type="scientific">Brumimicrobium glaciale</name>
    <dbReference type="NCBI Taxonomy" id="200475"/>
    <lineage>
        <taxon>Bacteria</taxon>
        <taxon>Pseudomonadati</taxon>
        <taxon>Bacteroidota</taxon>
        <taxon>Flavobacteriia</taxon>
        <taxon>Flavobacteriales</taxon>
        <taxon>Crocinitomicaceae</taxon>
        <taxon>Brumimicrobium</taxon>
    </lineage>
</organism>
<dbReference type="AlphaFoldDB" id="A0A4Q4KSS8"/>
<protein>
    <submittedName>
        <fullName evidence="2">MarR family transcriptional regulator</fullName>
    </submittedName>
</protein>
<dbReference type="PROSITE" id="PS50995">
    <property type="entry name" value="HTH_MARR_2"/>
    <property type="match status" value="1"/>
</dbReference>
<dbReference type="InterPro" id="IPR036390">
    <property type="entry name" value="WH_DNA-bd_sf"/>
</dbReference>
<reference evidence="2 3" key="1">
    <citation type="submission" date="2019-02" db="EMBL/GenBank/DDBJ databases">
        <title>Genome sequence of the sea-ice species Brumimicrobium glaciale.</title>
        <authorList>
            <person name="Bowman J.P."/>
        </authorList>
    </citation>
    <scope>NUCLEOTIDE SEQUENCE [LARGE SCALE GENOMIC DNA]</scope>
    <source>
        <strain evidence="2 3">IC156</strain>
    </source>
</reference>
<dbReference type="RefSeq" id="WP_130093127.1">
    <property type="nucleotide sequence ID" value="NZ_SETE01000002.1"/>
</dbReference>
<accession>A0A4Q4KSS8</accession>
<dbReference type="GO" id="GO:0006950">
    <property type="term" value="P:response to stress"/>
    <property type="evidence" value="ECO:0007669"/>
    <property type="project" value="TreeGrafter"/>
</dbReference>
<dbReference type="PANTHER" id="PTHR33164:SF43">
    <property type="entry name" value="HTH-TYPE TRANSCRIPTIONAL REPRESSOR YETL"/>
    <property type="match status" value="1"/>
</dbReference>
<dbReference type="SMART" id="SM00347">
    <property type="entry name" value="HTH_MARR"/>
    <property type="match status" value="1"/>
</dbReference>
<dbReference type="InterPro" id="IPR039422">
    <property type="entry name" value="MarR/SlyA-like"/>
</dbReference>
<keyword evidence="3" id="KW-1185">Reference proteome</keyword>
<dbReference type="SUPFAM" id="SSF46785">
    <property type="entry name" value="Winged helix' DNA-binding domain"/>
    <property type="match status" value="1"/>
</dbReference>
<dbReference type="GO" id="GO:0003700">
    <property type="term" value="F:DNA-binding transcription factor activity"/>
    <property type="evidence" value="ECO:0007669"/>
    <property type="project" value="InterPro"/>
</dbReference>
<dbReference type="Proteomes" id="UP000293952">
    <property type="component" value="Unassembled WGS sequence"/>
</dbReference>
<evidence type="ECO:0000313" key="2">
    <source>
        <dbReference type="EMBL" id="RYM35119.1"/>
    </source>
</evidence>
<dbReference type="PRINTS" id="PR00598">
    <property type="entry name" value="HTHMARR"/>
</dbReference>
<dbReference type="OrthoDB" id="5327581at2"/>
<dbReference type="InterPro" id="IPR000835">
    <property type="entry name" value="HTH_MarR-typ"/>
</dbReference>
<feature type="domain" description="HTH marR-type" evidence="1">
    <location>
        <begin position="1"/>
        <end position="140"/>
    </location>
</feature>
<gene>
    <name evidence="2" type="ORF">ERX46_07005</name>
</gene>
<evidence type="ECO:0000313" key="3">
    <source>
        <dbReference type="Proteomes" id="UP000293952"/>
    </source>
</evidence>
<dbReference type="EMBL" id="SETE01000002">
    <property type="protein sequence ID" value="RYM35119.1"/>
    <property type="molecule type" value="Genomic_DNA"/>
</dbReference>
<evidence type="ECO:0000259" key="1">
    <source>
        <dbReference type="PROSITE" id="PS50995"/>
    </source>
</evidence>
<dbReference type="PANTHER" id="PTHR33164">
    <property type="entry name" value="TRANSCRIPTIONAL REGULATOR, MARR FAMILY"/>
    <property type="match status" value="1"/>
</dbReference>